<dbReference type="Gene3D" id="3.10.129.10">
    <property type="entry name" value="Hotdog Thioesterase"/>
    <property type="match status" value="1"/>
</dbReference>
<dbReference type="SUPFAM" id="SSF54637">
    <property type="entry name" value="Thioesterase/thiol ester dehydrase-isomerase"/>
    <property type="match status" value="1"/>
</dbReference>
<dbReference type="Pfam" id="PF13279">
    <property type="entry name" value="4HBT_2"/>
    <property type="match status" value="1"/>
</dbReference>
<keyword evidence="2" id="KW-0378">Hydrolase</keyword>
<reference evidence="3 4" key="1">
    <citation type="journal article" date="2022" name="Res Sq">
        <title>Evolution of multicellular longitudinally dividing oral cavity symbionts (Neisseriaceae).</title>
        <authorList>
            <person name="Nyongesa S."/>
            <person name="Weber P."/>
            <person name="Bernet E."/>
            <person name="Pullido F."/>
            <person name="Nieckarz M."/>
            <person name="Delaby M."/>
            <person name="Nieves C."/>
            <person name="Viehboeck T."/>
            <person name="Krause N."/>
            <person name="Rivera-Millot A."/>
            <person name="Nakamura A."/>
            <person name="Vischer N."/>
            <person name="VanNieuwenhze M."/>
            <person name="Brun Y."/>
            <person name="Cava F."/>
            <person name="Bulgheresi S."/>
            <person name="Veyrier F."/>
        </authorList>
    </citation>
    <scope>NUCLEOTIDE SEQUENCE [LARGE SCALE GENOMIC DNA]</scope>
    <source>
        <strain evidence="3 4">CCUG 63373m</strain>
    </source>
</reference>
<dbReference type="PANTHER" id="PTHR31793:SF24">
    <property type="entry name" value="LONG-CHAIN ACYL-COA THIOESTERASE FADM"/>
    <property type="match status" value="1"/>
</dbReference>
<dbReference type="InterPro" id="IPR006684">
    <property type="entry name" value="YbgC/YbaW"/>
</dbReference>
<dbReference type="RefSeq" id="WP_244785153.1">
    <property type="nucleotide sequence ID" value="NZ_CP091508.1"/>
</dbReference>
<gene>
    <name evidence="3" type="ORF">LVJ83_13490</name>
</gene>
<evidence type="ECO:0000256" key="1">
    <source>
        <dbReference type="ARBA" id="ARBA00005953"/>
    </source>
</evidence>
<evidence type="ECO:0000256" key="2">
    <source>
        <dbReference type="ARBA" id="ARBA00022801"/>
    </source>
</evidence>
<dbReference type="NCBIfam" id="TIGR00051">
    <property type="entry name" value="YbgC/FadM family acyl-CoA thioesterase"/>
    <property type="match status" value="1"/>
</dbReference>
<dbReference type="InterPro" id="IPR050563">
    <property type="entry name" value="4-hydroxybenzoyl-CoA_TE"/>
</dbReference>
<sequence>MTDTLIRVRGYHLDGYGHVNNARYLEFLEEARWAFFEQHDLFKLLKGEMMVVARIDIRYRRPATAGDELRVETAFLQLEPRQMVLTQNIVLTGAGKNAVEAELTLVPVSSETGRATDLNPELFDYLTKLTQHKP</sequence>
<evidence type="ECO:0000313" key="3">
    <source>
        <dbReference type="EMBL" id="UOO81891.1"/>
    </source>
</evidence>
<dbReference type="CDD" id="cd00586">
    <property type="entry name" value="4HBT"/>
    <property type="match status" value="1"/>
</dbReference>
<comment type="similarity">
    <text evidence="1">Belongs to the 4-hydroxybenzoyl-CoA thioesterase family.</text>
</comment>
<evidence type="ECO:0000313" key="4">
    <source>
        <dbReference type="Proteomes" id="UP000829817"/>
    </source>
</evidence>
<name>A0ABY4DYX5_9NEIS</name>
<protein>
    <submittedName>
        <fullName evidence="3">Acyl-CoA thioesterase</fullName>
    </submittedName>
</protein>
<dbReference type="PANTHER" id="PTHR31793">
    <property type="entry name" value="4-HYDROXYBENZOYL-COA THIOESTERASE FAMILY MEMBER"/>
    <property type="match status" value="1"/>
</dbReference>
<dbReference type="InterPro" id="IPR029069">
    <property type="entry name" value="HotDog_dom_sf"/>
</dbReference>
<dbReference type="Proteomes" id="UP000829817">
    <property type="component" value="Chromosome"/>
</dbReference>
<dbReference type="EMBL" id="CP091508">
    <property type="protein sequence ID" value="UOO81891.1"/>
    <property type="molecule type" value="Genomic_DNA"/>
</dbReference>
<organism evidence="3 4">
    <name type="scientific">Uruburuella testudinis</name>
    <dbReference type="NCBI Taxonomy" id="1282863"/>
    <lineage>
        <taxon>Bacteria</taxon>
        <taxon>Pseudomonadati</taxon>
        <taxon>Pseudomonadota</taxon>
        <taxon>Betaproteobacteria</taxon>
        <taxon>Neisseriales</taxon>
        <taxon>Neisseriaceae</taxon>
        <taxon>Uruburuella</taxon>
    </lineage>
</organism>
<proteinExistence type="inferred from homology"/>
<accession>A0ABY4DYX5</accession>
<keyword evidence="4" id="KW-1185">Reference proteome</keyword>